<feature type="compositionally biased region" description="Low complexity" evidence="1">
    <location>
        <begin position="97"/>
        <end position="119"/>
    </location>
</feature>
<feature type="region of interest" description="Disordered" evidence="1">
    <location>
        <begin position="1"/>
        <end position="20"/>
    </location>
</feature>
<keyword evidence="2" id="KW-1185">Reference proteome</keyword>
<protein>
    <submittedName>
        <fullName evidence="3">Uncharacterized protein LOC109371483 isoform X1</fullName>
    </submittedName>
</protein>
<evidence type="ECO:0000313" key="3">
    <source>
        <dbReference type="RefSeq" id="XP_019479579.1"/>
    </source>
</evidence>
<gene>
    <name evidence="3" type="primary">LOC109371483</name>
</gene>
<dbReference type="AlphaFoldDB" id="A0A8B7PT31"/>
<name>A0A8B7PT31_HIPAR</name>
<dbReference type="RefSeq" id="XP_019479579.1">
    <property type="nucleotide sequence ID" value="XM_019624034.1"/>
</dbReference>
<proteinExistence type="predicted"/>
<evidence type="ECO:0000256" key="1">
    <source>
        <dbReference type="SAM" id="MobiDB-lite"/>
    </source>
</evidence>
<organism evidence="2 3">
    <name type="scientific">Hipposideros armiger</name>
    <name type="common">Great Himalayan leaf-nosed bat</name>
    <dbReference type="NCBI Taxonomy" id="186990"/>
    <lineage>
        <taxon>Eukaryota</taxon>
        <taxon>Metazoa</taxon>
        <taxon>Chordata</taxon>
        <taxon>Craniata</taxon>
        <taxon>Vertebrata</taxon>
        <taxon>Euteleostomi</taxon>
        <taxon>Mammalia</taxon>
        <taxon>Eutheria</taxon>
        <taxon>Laurasiatheria</taxon>
        <taxon>Chiroptera</taxon>
        <taxon>Yinpterochiroptera</taxon>
        <taxon>Rhinolophoidea</taxon>
        <taxon>Hipposideridae</taxon>
        <taxon>Hipposideros</taxon>
    </lineage>
</organism>
<accession>A0A8B7PT31</accession>
<evidence type="ECO:0000313" key="2">
    <source>
        <dbReference type="Proteomes" id="UP000694851"/>
    </source>
</evidence>
<dbReference type="GeneID" id="109371483"/>
<dbReference type="Proteomes" id="UP000694851">
    <property type="component" value="Unplaced"/>
</dbReference>
<feature type="compositionally biased region" description="Low complexity" evidence="1">
    <location>
        <begin position="157"/>
        <end position="173"/>
    </location>
</feature>
<reference evidence="3" key="1">
    <citation type="submission" date="2025-08" db="UniProtKB">
        <authorList>
            <consortium name="RefSeq"/>
        </authorList>
    </citation>
    <scope>IDENTIFICATION</scope>
    <source>
        <tissue evidence="3">Muscle</tissue>
    </source>
</reference>
<feature type="region of interest" description="Disordered" evidence="1">
    <location>
        <begin position="25"/>
        <end position="184"/>
    </location>
</feature>
<dbReference type="KEGG" id="hai:109371483"/>
<sequence>MSPWAVWLPPSLGGGDKGKVLGQLEERAGGPEGVTPGAPGYLVSNEETGQGAPPAAKRRGLRDRPSPQHITAPRSLHPPHLEKREGARHAGRRGRLQIRILRGSGGPTSRLLSSRSGRSLHLEGPCPPRGGHSLSISGPGSPPHRRPLPTALPPGPGASAAPRPGLPGRLRGPQTARRSEPQVRRLRLHAVKELEGHTSEKGRSVDVHVIRSVRSLHLCLIGPSSGTCHGCRLPLLGNTFPDTMLDSARPHWPPCWRSPPPPTPTPLPGTALPRYLHSSVPHLLHVQASMSASRILFQTGHAHPALTFHHTLM</sequence>
<feature type="compositionally biased region" description="Basic and acidic residues" evidence="1">
    <location>
        <begin position="79"/>
        <end position="88"/>
    </location>
</feature>